<comment type="caution">
    <text evidence="1">The sequence shown here is derived from an EMBL/GenBank/DDBJ whole genome shotgun (WGS) entry which is preliminary data.</text>
</comment>
<name>A0ABD2BH83_VESSQ</name>
<evidence type="ECO:0000313" key="1">
    <source>
        <dbReference type="EMBL" id="KAL2732114.1"/>
    </source>
</evidence>
<reference evidence="1 2" key="1">
    <citation type="journal article" date="2024" name="Ann. Entomol. Soc. Am.">
        <title>Genomic analyses of the southern and eastern yellowjacket wasps (Hymenoptera: Vespidae) reveal evolutionary signatures of social life.</title>
        <authorList>
            <person name="Catto M.A."/>
            <person name="Caine P.B."/>
            <person name="Orr S.E."/>
            <person name="Hunt B.G."/>
            <person name="Goodisman M.A.D."/>
        </authorList>
    </citation>
    <scope>NUCLEOTIDE SEQUENCE [LARGE SCALE GENOMIC DNA]</scope>
    <source>
        <strain evidence="1">233</strain>
        <tissue evidence="1">Head and thorax</tissue>
    </source>
</reference>
<sequence>MEQYSFSITFSLVKKKLSTKCVMKRTYIRKVHNIIVFAVVNHHAYVYYQSVIESQRSSEIFLEHQDKIYNHRKFYDHFLHSIYY</sequence>
<gene>
    <name evidence="1" type="ORF">V1478_004373</name>
</gene>
<proteinExistence type="predicted"/>
<dbReference type="AlphaFoldDB" id="A0ABD2BH83"/>
<keyword evidence="2" id="KW-1185">Reference proteome</keyword>
<evidence type="ECO:0000313" key="2">
    <source>
        <dbReference type="Proteomes" id="UP001607302"/>
    </source>
</evidence>
<dbReference type="Proteomes" id="UP001607302">
    <property type="component" value="Unassembled WGS sequence"/>
</dbReference>
<organism evidence="1 2">
    <name type="scientific">Vespula squamosa</name>
    <name type="common">Southern yellow jacket</name>
    <name type="synonym">Wasp</name>
    <dbReference type="NCBI Taxonomy" id="30214"/>
    <lineage>
        <taxon>Eukaryota</taxon>
        <taxon>Metazoa</taxon>
        <taxon>Ecdysozoa</taxon>
        <taxon>Arthropoda</taxon>
        <taxon>Hexapoda</taxon>
        <taxon>Insecta</taxon>
        <taxon>Pterygota</taxon>
        <taxon>Neoptera</taxon>
        <taxon>Endopterygota</taxon>
        <taxon>Hymenoptera</taxon>
        <taxon>Apocrita</taxon>
        <taxon>Aculeata</taxon>
        <taxon>Vespoidea</taxon>
        <taxon>Vespidae</taxon>
        <taxon>Vespinae</taxon>
        <taxon>Vespula</taxon>
    </lineage>
</organism>
<dbReference type="EMBL" id="JAUDFV010000096">
    <property type="protein sequence ID" value="KAL2732114.1"/>
    <property type="molecule type" value="Genomic_DNA"/>
</dbReference>
<accession>A0ABD2BH83</accession>
<protein>
    <submittedName>
        <fullName evidence="1">Uncharacterized protein</fullName>
    </submittedName>
</protein>